<feature type="region of interest" description="Disordered" evidence="1">
    <location>
        <begin position="91"/>
        <end position="111"/>
    </location>
</feature>
<keyword evidence="2" id="KW-0812">Transmembrane</keyword>
<dbReference type="EMBL" id="VJZC01000305">
    <property type="protein sequence ID" value="MPY61486.1"/>
    <property type="molecule type" value="Genomic_DNA"/>
</dbReference>
<evidence type="ECO:0000313" key="4">
    <source>
        <dbReference type="Proteomes" id="UP000400924"/>
    </source>
</evidence>
<keyword evidence="2" id="KW-1133">Transmembrane helix</keyword>
<name>A0A5N8XQM5_9ACTN</name>
<keyword evidence="4" id="KW-1185">Reference proteome</keyword>
<feature type="compositionally biased region" description="Polar residues" evidence="1">
    <location>
        <begin position="93"/>
        <end position="109"/>
    </location>
</feature>
<protein>
    <submittedName>
        <fullName evidence="3">Uncharacterized protein</fullName>
    </submittedName>
</protein>
<dbReference type="OrthoDB" id="4150280at2"/>
<dbReference type="Proteomes" id="UP000400924">
    <property type="component" value="Unassembled WGS sequence"/>
</dbReference>
<evidence type="ECO:0000256" key="2">
    <source>
        <dbReference type="SAM" id="Phobius"/>
    </source>
</evidence>
<feature type="transmembrane region" description="Helical" evidence="2">
    <location>
        <begin position="58"/>
        <end position="82"/>
    </location>
</feature>
<organism evidence="3 4">
    <name type="scientific">Streptomyces spongiae</name>
    <dbReference type="NCBI Taxonomy" id="565072"/>
    <lineage>
        <taxon>Bacteria</taxon>
        <taxon>Bacillati</taxon>
        <taxon>Actinomycetota</taxon>
        <taxon>Actinomycetes</taxon>
        <taxon>Kitasatosporales</taxon>
        <taxon>Streptomycetaceae</taxon>
        <taxon>Streptomyces</taxon>
    </lineage>
</organism>
<evidence type="ECO:0000313" key="3">
    <source>
        <dbReference type="EMBL" id="MPY61486.1"/>
    </source>
</evidence>
<sequence>MNNDLLSRLAELDAAPRTEPSAAEIDREERLLRTVLSDTGKPDRSTGAAFRRPLVRRLAFTTAGALAAGAAVVAVAVAGGLLGGGSGPLSEAQLASWTSTPHTMSTASGEGSEVEKKCLEFTKDFAGAGARPEISNAEIRGSVGSMIVTRAGNATYCLMGSDGSGTGMAVSDVVKLPADQIELDTYGSRGEGDGLLNYALGSAGSDVKEITLHDRGKTIHALVQDGRWTAWWPKGDPEGLLTGTFTLTFKDGTTRTMDASKVE</sequence>
<gene>
    <name evidence="3" type="ORF">FNH08_31400</name>
</gene>
<comment type="caution">
    <text evidence="3">The sequence shown here is derived from an EMBL/GenBank/DDBJ whole genome shotgun (WGS) entry which is preliminary data.</text>
</comment>
<reference evidence="3 4" key="1">
    <citation type="submission" date="2019-07" db="EMBL/GenBank/DDBJ databases">
        <title>New species of Amycolatopsis and Streptomyces.</title>
        <authorList>
            <person name="Duangmal K."/>
            <person name="Teo W.F.A."/>
            <person name="Lipun K."/>
        </authorList>
    </citation>
    <scope>NUCLEOTIDE SEQUENCE [LARGE SCALE GENOMIC DNA]</scope>
    <source>
        <strain evidence="3 4">NBRC 106415</strain>
    </source>
</reference>
<evidence type="ECO:0000256" key="1">
    <source>
        <dbReference type="SAM" id="MobiDB-lite"/>
    </source>
</evidence>
<keyword evidence="2" id="KW-0472">Membrane</keyword>
<proteinExistence type="predicted"/>
<dbReference type="RefSeq" id="WP_152774907.1">
    <property type="nucleotide sequence ID" value="NZ_VJZC01000305.1"/>
</dbReference>
<accession>A0A5N8XQM5</accession>
<dbReference type="AlphaFoldDB" id="A0A5N8XQM5"/>